<dbReference type="RefSeq" id="WP_111625227.1">
    <property type="nucleotide sequence ID" value="NZ_QLLN01000008.1"/>
</dbReference>
<feature type="compositionally biased region" description="Acidic residues" evidence="2">
    <location>
        <begin position="112"/>
        <end position="130"/>
    </location>
</feature>
<dbReference type="OrthoDB" id="5422202at2"/>
<protein>
    <submittedName>
        <fullName evidence="3">Uncharacterized protein DUF349</fullName>
    </submittedName>
</protein>
<name>A0A327QSI9_9FLAO</name>
<keyword evidence="1" id="KW-0175">Coiled coil</keyword>
<sequence length="728" mass="85672">MLEDKDDNLQNNVGTEETSGNTEARNNSEAENETKSAPNPETIETDSVNNSEELVEDKSASIDSDTKNEEKLKESSTQKAPEKVSIEESATSEVVVEDVVNNETSAETTEGKEEDVLEEIDESNAEDAEDSDNHQRHHIPMPDYHAMSMENLVGELQRLVRNEKVQAIKKHVDGIKYEFDQKFQEFIDEKKEDFINSGGNEIDFRYNSVDKRQFNEVYSDYREKRNSYYKNLEQGLKSNLAQRLEIINELKALVNVEEDINTTYKNFKDLQERWKNAGPIPRANYNDVWRTYHHHIEIFYDFLHLNRELRDLDFKHNYEEKLKIVVRAEELVQIEDLNKAFQELQTLHKIWKEDIGPVGKEHREEIWDRFSNATKLLHQRRQDYYKDLEKVYEQNLEKKHEIIQAISTIATHIASSHKELQQQIREVEKLRDSFFKAGKVPQKVNEKTWAGFKDAVREFNRNKNNYYKNLKKDQQVNLDKKRALLELAVSLKDSEEWDTTTQEMKRIQNEWKKIGHVPRKYSDKIWKEFKTACNHYFDRLHALKNEAHKEEIENFDKKNACLEKLKNFQLSGDKSKDLAAIKEFIAEWKEAGRVPFNKKSINAKFNKILDALFKKLDVNRQEAELLKYGNKIQQLANNDNDYAISNERTFIRRKIDESKSEIRQLENNLQFFSNASEDNPVVKEVIKNINNHKESLATWKAKLKKLNILENNLIKEAENEDESSADEE</sequence>
<proteinExistence type="predicted"/>
<evidence type="ECO:0000313" key="4">
    <source>
        <dbReference type="Proteomes" id="UP000249696"/>
    </source>
</evidence>
<evidence type="ECO:0000313" key="3">
    <source>
        <dbReference type="EMBL" id="RAJ07546.1"/>
    </source>
</evidence>
<organism evidence="3 4">
    <name type="scientific">Arenibacter echinorum</name>
    <dbReference type="NCBI Taxonomy" id="440515"/>
    <lineage>
        <taxon>Bacteria</taxon>
        <taxon>Pseudomonadati</taxon>
        <taxon>Bacteroidota</taxon>
        <taxon>Flavobacteriia</taxon>
        <taxon>Flavobacteriales</taxon>
        <taxon>Flavobacteriaceae</taxon>
        <taxon>Arenibacter</taxon>
    </lineage>
</organism>
<reference evidence="3 4" key="1">
    <citation type="submission" date="2018-06" db="EMBL/GenBank/DDBJ databases">
        <title>Genomic Encyclopedia of Archaeal and Bacterial Type Strains, Phase II (KMG-II): from individual species to whole genera.</title>
        <authorList>
            <person name="Goeker M."/>
        </authorList>
    </citation>
    <scope>NUCLEOTIDE SEQUENCE [LARGE SCALE GENOMIC DNA]</scope>
    <source>
        <strain evidence="3 4">DSM 23522</strain>
    </source>
</reference>
<dbReference type="InterPro" id="IPR007139">
    <property type="entry name" value="DUF349"/>
</dbReference>
<accession>A0A327QSI9</accession>
<gene>
    <name evidence="3" type="ORF">LV92_03895</name>
</gene>
<dbReference type="EMBL" id="QLLN01000008">
    <property type="protein sequence ID" value="RAJ07546.1"/>
    <property type="molecule type" value="Genomic_DNA"/>
</dbReference>
<dbReference type="AlphaFoldDB" id="A0A327QSI9"/>
<dbReference type="Pfam" id="PF03993">
    <property type="entry name" value="DUF349"/>
    <property type="match status" value="5"/>
</dbReference>
<dbReference type="Proteomes" id="UP000249696">
    <property type="component" value="Unassembled WGS sequence"/>
</dbReference>
<keyword evidence="4" id="KW-1185">Reference proteome</keyword>
<feature type="region of interest" description="Disordered" evidence="2">
    <location>
        <begin position="1"/>
        <end position="135"/>
    </location>
</feature>
<evidence type="ECO:0000256" key="1">
    <source>
        <dbReference type="SAM" id="Coils"/>
    </source>
</evidence>
<evidence type="ECO:0000256" key="2">
    <source>
        <dbReference type="SAM" id="MobiDB-lite"/>
    </source>
</evidence>
<feature type="compositionally biased region" description="Low complexity" evidence="2">
    <location>
        <begin position="87"/>
        <end position="105"/>
    </location>
</feature>
<feature type="compositionally biased region" description="Polar residues" evidence="2">
    <location>
        <begin position="9"/>
        <end position="25"/>
    </location>
</feature>
<feature type="coiled-coil region" evidence="1">
    <location>
        <begin position="618"/>
        <end position="720"/>
    </location>
</feature>
<feature type="compositionally biased region" description="Basic and acidic residues" evidence="2">
    <location>
        <begin position="56"/>
        <end position="86"/>
    </location>
</feature>
<comment type="caution">
    <text evidence="3">The sequence shown here is derived from an EMBL/GenBank/DDBJ whole genome shotgun (WGS) entry which is preliminary data.</text>
</comment>